<dbReference type="EC" id="6.3.2.17" evidence="8"/>
<dbReference type="PROSITE" id="PS01012">
    <property type="entry name" value="FOLYLPOLYGLU_SYNT_2"/>
    <property type="match status" value="1"/>
</dbReference>
<dbReference type="InterPro" id="IPR036615">
    <property type="entry name" value="Mur_ligase_C_dom_sf"/>
</dbReference>
<dbReference type="UniPathway" id="UPA00077">
    <property type="reaction ID" value="UER00157"/>
</dbReference>
<keyword evidence="11" id="KW-0479">Metal-binding</keyword>
<evidence type="ECO:0000256" key="1">
    <source>
        <dbReference type="ARBA" id="ARBA00001946"/>
    </source>
</evidence>
<dbReference type="AlphaFoldDB" id="A0A448TW95"/>
<keyword evidence="14" id="KW-0460">Magnesium</keyword>
<evidence type="ECO:0000256" key="9">
    <source>
        <dbReference type="ARBA" id="ARBA00019357"/>
    </source>
</evidence>
<organism evidence="26 27">
    <name type="scientific">Actinobacillus delphinicola</name>
    <dbReference type="NCBI Taxonomy" id="51161"/>
    <lineage>
        <taxon>Bacteria</taxon>
        <taxon>Pseudomonadati</taxon>
        <taxon>Pseudomonadota</taxon>
        <taxon>Gammaproteobacteria</taxon>
        <taxon>Pasteurellales</taxon>
        <taxon>Pasteurellaceae</taxon>
        <taxon>Actinobacillus</taxon>
    </lineage>
</organism>
<sequence length="446" mass="50125">MQNHHPMILNEETPLSQWLSYLEQAHEKVIDLGLERVAEAARALNLTNIAPFVITVGGTNGKGTTCRLLEMLLLRAGYKVGVYSSPHLLHYRERVRINHQCLPDEEHCKSFNFIEKNKPNSLTYFEFGTLSAFNLFKKAKLDVVILEVGLGGRLDATNIIDSDVAVVTSIDIDHTAFLGNTREEIAFEKAGIFRANKPAIVGEPDAPMTLLNYANELNCKLFCRNRDWSFSETGDTWEWHSKNKQYKHLPKPTIPLANAATVIATLQSLPFSIGDEILKEVLETVELTGRFQTVSAELRQKIAQKYQLNETMMPNLILDVGHNPHAARYLSERITQLRKKMITPDFSGKFYALCGVLRDKDLAGILTPLIPVMDGWNCLTLNGERGQSGNVIAEKLKILGVDSPIKSFDVLDQGLSQILSELKREDTLIIFGSFHTVAEFYLLIEE</sequence>
<comment type="similarity">
    <text evidence="5 23">Belongs to the folylpolyglutamate synthase family.</text>
</comment>
<dbReference type="Pfam" id="PF02875">
    <property type="entry name" value="Mur_ligase_C"/>
    <property type="match status" value="1"/>
</dbReference>
<evidence type="ECO:0000256" key="22">
    <source>
        <dbReference type="ARBA" id="ARBA00049161"/>
    </source>
</evidence>
<dbReference type="Proteomes" id="UP000279799">
    <property type="component" value="Chromosome"/>
</dbReference>
<evidence type="ECO:0000256" key="21">
    <source>
        <dbReference type="ARBA" id="ARBA00049035"/>
    </source>
</evidence>
<evidence type="ECO:0000256" key="8">
    <source>
        <dbReference type="ARBA" id="ARBA00013025"/>
    </source>
</evidence>
<evidence type="ECO:0000256" key="14">
    <source>
        <dbReference type="ARBA" id="ARBA00022842"/>
    </source>
</evidence>
<comment type="function">
    <text evidence="2">Functions in two distinct reactions of the de novo folate biosynthetic pathway. Catalyzes the addition of a glutamate residue to dihydropteroate (7,8-dihydropteroate or H2Pte) to form dihydrofolate (7,8-dihydrofolate monoglutamate or H2Pte-Glu). Also catalyzes successive additions of L-glutamate to tetrahydrofolate or 10-formyltetrahydrofolate or 5,10-methylenetetrahydrofolate, leading to folylpolyglutamate derivatives.</text>
</comment>
<dbReference type="GO" id="GO:0005737">
    <property type="term" value="C:cytoplasm"/>
    <property type="evidence" value="ECO:0007669"/>
    <property type="project" value="TreeGrafter"/>
</dbReference>
<comment type="cofactor">
    <cofactor evidence="1">
        <name>Mg(2+)</name>
        <dbReference type="ChEBI" id="CHEBI:18420"/>
    </cofactor>
</comment>
<feature type="domain" description="Mur ligase central" evidence="25">
    <location>
        <begin position="56"/>
        <end position="202"/>
    </location>
</feature>
<evidence type="ECO:0000259" key="24">
    <source>
        <dbReference type="Pfam" id="PF02875"/>
    </source>
</evidence>
<dbReference type="GO" id="GO:0046872">
    <property type="term" value="F:metal ion binding"/>
    <property type="evidence" value="ECO:0007669"/>
    <property type="project" value="UniProtKB-KW"/>
</dbReference>
<dbReference type="EMBL" id="LR134510">
    <property type="protein sequence ID" value="VEJ10183.1"/>
    <property type="molecule type" value="Genomic_DNA"/>
</dbReference>
<dbReference type="FunFam" id="3.40.1190.10:FF:000004">
    <property type="entry name" value="Dihydrofolate synthase/folylpolyglutamate synthase"/>
    <property type="match status" value="1"/>
</dbReference>
<proteinExistence type="inferred from homology"/>
<dbReference type="SUPFAM" id="SSF53623">
    <property type="entry name" value="MurD-like peptide ligases, catalytic domain"/>
    <property type="match status" value="1"/>
</dbReference>
<evidence type="ECO:0000256" key="5">
    <source>
        <dbReference type="ARBA" id="ARBA00008276"/>
    </source>
</evidence>
<dbReference type="PROSITE" id="PS01011">
    <property type="entry name" value="FOLYLPOLYGLU_SYNT_1"/>
    <property type="match status" value="1"/>
</dbReference>
<dbReference type="GO" id="GO:0046656">
    <property type="term" value="P:folic acid biosynthetic process"/>
    <property type="evidence" value="ECO:0007669"/>
    <property type="project" value="UniProtKB-KW"/>
</dbReference>
<evidence type="ECO:0000256" key="11">
    <source>
        <dbReference type="ARBA" id="ARBA00022723"/>
    </source>
</evidence>
<dbReference type="PANTHER" id="PTHR11136:SF0">
    <property type="entry name" value="DIHYDROFOLATE SYNTHETASE-RELATED"/>
    <property type="match status" value="1"/>
</dbReference>
<keyword evidence="13 23" id="KW-0067">ATP-binding</keyword>
<dbReference type="OrthoDB" id="9809356at2"/>
<evidence type="ECO:0000256" key="7">
    <source>
        <dbReference type="ARBA" id="ARBA00013023"/>
    </source>
</evidence>
<comment type="pathway">
    <text evidence="4">Cofactor biosynthesis; tetrahydrofolylpolyglutamate biosynthesis.</text>
</comment>
<comment type="catalytic activity">
    <reaction evidence="19">
        <text>(6S)-5,6,7,8-tetrahydrofolyl-(gamma-L-Glu)(n) + L-glutamate + ATP = (6S)-5,6,7,8-tetrahydrofolyl-(gamma-L-Glu)(n+1) + ADP + phosphate + H(+)</text>
        <dbReference type="Rhea" id="RHEA:10580"/>
        <dbReference type="Rhea" id="RHEA-COMP:14738"/>
        <dbReference type="Rhea" id="RHEA-COMP:14740"/>
        <dbReference type="ChEBI" id="CHEBI:15378"/>
        <dbReference type="ChEBI" id="CHEBI:29985"/>
        <dbReference type="ChEBI" id="CHEBI:30616"/>
        <dbReference type="ChEBI" id="CHEBI:43474"/>
        <dbReference type="ChEBI" id="CHEBI:141005"/>
        <dbReference type="ChEBI" id="CHEBI:456216"/>
        <dbReference type="EC" id="6.3.2.17"/>
    </reaction>
</comment>
<evidence type="ECO:0000256" key="6">
    <source>
        <dbReference type="ARBA" id="ARBA00011245"/>
    </source>
</evidence>
<evidence type="ECO:0000256" key="2">
    <source>
        <dbReference type="ARBA" id="ARBA00002714"/>
    </source>
</evidence>
<evidence type="ECO:0000256" key="19">
    <source>
        <dbReference type="ARBA" id="ARBA00047493"/>
    </source>
</evidence>
<evidence type="ECO:0000256" key="13">
    <source>
        <dbReference type="ARBA" id="ARBA00022840"/>
    </source>
</evidence>
<evidence type="ECO:0000256" key="18">
    <source>
        <dbReference type="ARBA" id="ARBA00032510"/>
    </source>
</evidence>
<evidence type="ECO:0000256" key="3">
    <source>
        <dbReference type="ARBA" id="ARBA00004799"/>
    </source>
</evidence>
<evidence type="ECO:0000256" key="4">
    <source>
        <dbReference type="ARBA" id="ARBA00005150"/>
    </source>
</evidence>
<comment type="catalytic activity">
    <reaction evidence="20">
        <text>10-formyltetrahydrofolyl-(gamma-L-Glu)(n) + L-glutamate + ATP = 10-formyltetrahydrofolyl-(gamma-L-Glu)(n+1) + ADP + phosphate + H(+)</text>
        <dbReference type="Rhea" id="RHEA:51904"/>
        <dbReference type="Rhea" id="RHEA-COMP:13088"/>
        <dbReference type="Rhea" id="RHEA-COMP:14300"/>
        <dbReference type="ChEBI" id="CHEBI:15378"/>
        <dbReference type="ChEBI" id="CHEBI:29985"/>
        <dbReference type="ChEBI" id="CHEBI:30616"/>
        <dbReference type="ChEBI" id="CHEBI:43474"/>
        <dbReference type="ChEBI" id="CHEBI:134413"/>
        <dbReference type="ChEBI" id="CHEBI:456216"/>
        <dbReference type="EC" id="6.3.2.17"/>
    </reaction>
</comment>
<evidence type="ECO:0000256" key="15">
    <source>
        <dbReference type="ARBA" id="ARBA00022909"/>
    </source>
</evidence>
<dbReference type="InterPro" id="IPR013221">
    <property type="entry name" value="Mur_ligase_cen"/>
</dbReference>
<keyword evidence="27" id="KW-1185">Reference proteome</keyword>
<evidence type="ECO:0000256" key="16">
    <source>
        <dbReference type="ARBA" id="ARBA00030048"/>
    </source>
</evidence>
<dbReference type="InterPro" id="IPR001645">
    <property type="entry name" value="Folylpolyglutamate_synth"/>
</dbReference>
<dbReference type="Gene3D" id="3.90.190.20">
    <property type="entry name" value="Mur ligase, C-terminal domain"/>
    <property type="match status" value="1"/>
</dbReference>
<comment type="pathway">
    <text evidence="3">Cofactor biosynthesis; tetrahydrofolate biosynthesis; 7,8-dihydrofolate from 2-amino-4-hydroxy-6-hydroxymethyl-7,8-dihydropteridine diphosphate and 4-aminobenzoate: step 2/2.</text>
</comment>
<dbReference type="SUPFAM" id="SSF53244">
    <property type="entry name" value="MurD-like peptide ligases, peptide-binding domain"/>
    <property type="match status" value="1"/>
</dbReference>
<keyword evidence="10 23" id="KW-0436">Ligase</keyword>
<dbReference type="Pfam" id="PF08245">
    <property type="entry name" value="Mur_ligase_M"/>
    <property type="match status" value="1"/>
</dbReference>
<evidence type="ECO:0000313" key="26">
    <source>
        <dbReference type="EMBL" id="VEJ10183.1"/>
    </source>
</evidence>
<dbReference type="NCBIfam" id="NF008101">
    <property type="entry name" value="PRK10846.1"/>
    <property type="match status" value="1"/>
</dbReference>
<evidence type="ECO:0000256" key="17">
    <source>
        <dbReference type="ARBA" id="ARBA00030592"/>
    </source>
</evidence>
<evidence type="ECO:0000256" key="12">
    <source>
        <dbReference type="ARBA" id="ARBA00022741"/>
    </source>
</evidence>
<dbReference type="PIRSF" id="PIRSF001563">
    <property type="entry name" value="Folylpolyglu_synth"/>
    <property type="match status" value="1"/>
</dbReference>
<keyword evidence="15" id="KW-0289">Folate biosynthesis</keyword>
<comment type="subunit">
    <text evidence="6">Monomer.</text>
</comment>
<gene>
    <name evidence="26" type="primary">folC</name>
    <name evidence="26" type="ORF">NCTC12871_01693</name>
</gene>
<dbReference type="KEGG" id="adp:NCTC12871_01693"/>
<dbReference type="GO" id="GO:0004326">
    <property type="term" value="F:tetrahydrofolylpolyglutamate synthase activity"/>
    <property type="evidence" value="ECO:0007669"/>
    <property type="project" value="UniProtKB-EC"/>
</dbReference>
<dbReference type="GO" id="GO:0005524">
    <property type="term" value="F:ATP binding"/>
    <property type="evidence" value="ECO:0007669"/>
    <property type="project" value="UniProtKB-KW"/>
</dbReference>
<dbReference type="InterPro" id="IPR004101">
    <property type="entry name" value="Mur_ligase_C"/>
</dbReference>
<evidence type="ECO:0000256" key="20">
    <source>
        <dbReference type="ARBA" id="ARBA00047808"/>
    </source>
</evidence>
<reference evidence="26 27" key="1">
    <citation type="submission" date="2018-12" db="EMBL/GenBank/DDBJ databases">
        <authorList>
            <consortium name="Pathogen Informatics"/>
        </authorList>
    </citation>
    <scope>NUCLEOTIDE SEQUENCE [LARGE SCALE GENOMIC DNA]</scope>
    <source>
        <strain evidence="26 27">NCTC12871</strain>
    </source>
</reference>
<dbReference type="Gene3D" id="3.40.1190.10">
    <property type="entry name" value="Mur-like, catalytic domain"/>
    <property type="match status" value="1"/>
</dbReference>
<dbReference type="NCBIfam" id="TIGR01499">
    <property type="entry name" value="folC"/>
    <property type="match status" value="1"/>
</dbReference>
<evidence type="ECO:0000256" key="10">
    <source>
        <dbReference type="ARBA" id="ARBA00022598"/>
    </source>
</evidence>
<dbReference type="InterPro" id="IPR018109">
    <property type="entry name" value="Folylpolyglutamate_synth_CS"/>
</dbReference>
<feature type="domain" description="Mur ligase C-terminal" evidence="24">
    <location>
        <begin position="315"/>
        <end position="434"/>
    </location>
</feature>
<dbReference type="PANTHER" id="PTHR11136">
    <property type="entry name" value="FOLYLPOLYGLUTAMATE SYNTHASE-RELATED"/>
    <property type="match status" value="1"/>
</dbReference>
<dbReference type="InterPro" id="IPR036565">
    <property type="entry name" value="Mur-like_cat_sf"/>
</dbReference>
<evidence type="ECO:0000313" key="27">
    <source>
        <dbReference type="Proteomes" id="UP000279799"/>
    </source>
</evidence>
<dbReference type="GO" id="GO:0046654">
    <property type="term" value="P:tetrahydrofolate biosynthetic process"/>
    <property type="evidence" value="ECO:0007669"/>
    <property type="project" value="UniProtKB-UniPathway"/>
</dbReference>
<evidence type="ECO:0000259" key="25">
    <source>
        <dbReference type="Pfam" id="PF08245"/>
    </source>
</evidence>
<dbReference type="EC" id="6.3.2.12" evidence="7"/>
<protein>
    <recommendedName>
        <fullName evidence="9">Dihydrofolate synthase/folylpolyglutamate synthase</fullName>
        <ecNumber evidence="7">6.3.2.12</ecNumber>
        <ecNumber evidence="8">6.3.2.17</ecNumber>
    </recommendedName>
    <alternativeName>
        <fullName evidence="18">Folylpoly-gamma-glutamate synthetase-dihydrofolate synthetase</fullName>
    </alternativeName>
    <alternativeName>
        <fullName evidence="16">Folylpolyglutamate synthetase</fullName>
    </alternativeName>
    <alternativeName>
        <fullName evidence="17">Tetrahydrofolylpolyglutamate synthase</fullName>
    </alternativeName>
</protein>
<evidence type="ECO:0000256" key="23">
    <source>
        <dbReference type="PIRNR" id="PIRNR001563"/>
    </source>
</evidence>
<accession>A0A448TW95</accession>
<comment type="catalytic activity">
    <reaction evidence="21">
        <text>(6R)-5,10-methylenetetrahydrofolyl-(gamma-L-Glu)(n) + L-glutamate + ATP = (6R)-5,10-methylenetetrahydrofolyl-(gamma-L-Glu)(n+1) + ADP + phosphate + H(+)</text>
        <dbReference type="Rhea" id="RHEA:51912"/>
        <dbReference type="Rhea" id="RHEA-COMP:13257"/>
        <dbReference type="Rhea" id="RHEA-COMP:13258"/>
        <dbReference type="ChEBI" id="CHEBI:15378"/>
        <dbReference type="ChEBI" id="CHEBI:29985"/>
        <dbReference type="ChEBI" id="CHEBI:30616"/>
        <dbReference type="ChEBI" id="CHEBI:43474"/>
        <dbReference type="ChEBI" id="CHEBI:136572"/>
        <dbReference type="ChEBI" id="CHEBI:456216"/>
        <dbReference type="EC" id="6.3.2.17"/>
    </reaction>
</comment>
<comment type="catalytic activity">
    <reaction evidence="22">
        <text>7,8-dihydropteroate + L-glutamate + ATP = 7,8-dihydrofolate + ADP + phosphate + H(+)</text>
        <dbReference type="Rhea" id="RHEA:23584"/>
        <dbReference type="ChEBI" id="CHEBI:15378"/>
        <dbReference type="ChEBI" id="CHEBI:17839"/>
        <dbReference type="ChEBI" id="CHEBI:29985"/>
        <dbReference type="ChEBI" id="CHEBI:30616"/>
        <dbReference type="ChEBI" id="CHEBI:43474"/>
        <dbReference type="ChEBI" id="CHEBI:57451"/>
        <dbReference type="ChEBI" id="CHEBI:456216"/>
        <dbReference type="EC" id="6.3.2.12"/>
    </reaction>
</comment>
<dbReference type="GO" id="GO:0008841">
    <property type="term" value="F:dihydrofolate synthase activity"/>
    <property type="evidence" value="ECO:0007669"/>
    <property type="project" value="UniProtKB-EC"/>
</dbReference>
<name>A0A448TW95_9PAST</name>
<keyword evidence="12 23" id="KW-0547">Nucleotide-binding</keyword>